<protein>
    <submittedName>
        <fullName evidence="2">Uncharacterized protein</fullName>
    </submittedName>
</protein>
<feature type="transmembrane region" description="Helical" evidence="1">
    <location>
        <begin position="6"/>
        <end position="24"/>
    </location>
</feature>
<accession>A0A6C0F3H1</accession>
<feature type="transmembrane region" description="Helical" evidence="1">
    <location>
        <begin position="232"/>
        <end position="249"/>
    </location>
</feature>
<keyword evidence="1" id="KW-1133">Transmembrane helix</keyword>
<proteinExistence type="predicted"/>
<feature type="transmembrane region" description="Helical" evidence="1">
    <location>
        <begin position="53"/>
        <end position="73"/>
    </location>
</feature>
<dbReference type="EMBL" id="MN739032">
    <property type="protein sequence ID" value="QHT36206.1"/>
    <property type="molecule type" value="Genomic_DNA"/>
</dbReference>
<keyword evidence="1" id="KW-0472">Membrane</keyword>
<reference evidence="2" key="1">
    <citation type="journal article" date="2020" name="Nature">
        <title>Giant virus diversity and host interactions through global metagenomics.</title>
        <authorList>
            <person name="Schulz F."/>
            <person name="Roux S."/>
            <person name="Paez-Espino D."/>
            <person name="Jungbluth S."/>
            <person name="Walsh D.A."/>
            <person name="Denef V.J."/>
            <person name="McMahon K.D."/>
            <person name="Konstantinidis K.T."/>
            <person name="Eloe-Fadrosh E.A."/>
            <person name="Kyrpides N.C."/>
            <person name="Woyke T."/>
        </authorList>
    </citation>
    <scope>NUCLEOTIDE SEQUENCE</scope>
    <source>
        <strain evidence="2">GVMAG-M-3300009182-46</strain>
    </source>
</reference>
<evidence type="ECO:0000313" key="2">
    <source>
        <dbReference type="EMBL" id="QHT36206.1"/>
    </source>
</evidence>
<organism evidence="2">
    <name type="scientific">viral metagenome</name>
    <dbReference type="NCBI Taxonomy" id="1070528"/>
    <lineage>
        <taxon>unclassified sequences</taxon>
        <taxon>metagenomes</taxon>
        <taxon>organismal metagenomes</taxon>
    </lineage>
</organism>
<feature type="transmembrane region" description="Helical" evidence="1">
    <location>
        <begin position="85"/>
        <end position="109"/>
    </location>
</feature>
<sequence>MDTSYLTLISFIVLTIVYFAFPTVGKLKVTSQMLEEHKDEFQIFYTLQNMPRLMVYFLFVIFFQFFFNSIYIINKCGGSASKNIGVAALLTFIPWILIFGIMIAVLIMFPGLKSAFSDVVGYFVVANGANNILNVILENGDLSDKIDETSSDGEKKELKVAAQAIMKLVGNKGILINQMVPGNFESIWTLLEPLMVPDFVNKQMTGDFDYDTAKNKLLDLVVLRDNIGESMWYIYTAILLTSIVSYNLATRGCVKDVQQMKAAHDDYLQQQEETNKQNELNNSVVYKVT</sequence>
<name>A0A6C0F3H1_9ZZZZ</name>
<keyword evidence="1" id="KW-0812">Transmembrane</keyword>
<dbReference type="AlphaFoldDB" id="A0A6C0F3H1"/>
<evidence type="ECO:0000256" key="1">
    <source>
        <dbReference type="SAM" id="Phobius"/>
    </source>
</evidence>